<feature type="domain" description="DUF6444" evidence="4">
    <location>
        <begin position="34"/>
        <end position="102"/>
    </location>
</feature>
<dbReference type="Pfam" id="PF13005">
    <property type="entry name" value="zf-IS66"/>
    <property type="match status" value="1"/>
</dbReference>
<dbReference type="AlphaFoldDB" id="A0A1I0B782"/>
<evidence type="ECO:0000313" key="6">
    <source>
        <dbReference type="Proteomes" id="UP000243338"/>
    </source>
</evidence>
<dbReference type="Pfam" id="PF20042">
    <property type="entry name" value="DUF6444"/>
    <property type="match status" value="1"/>
</dbReference>
<name>A0A1I0B782_9EURY</name>
<proteinExistence type="predicted"/>
<dbReference type="EMBL" id="FOHQ01000006">
    <property type="protein sequence ID" value="SET02563.1"/>
    <property type="molecule type" value="Genomic_DNA"/>
</dbReference>
<feature type="compositionally biased region" description="Basic residues" evidence="1">
    <location>
        <begin position="81"/>
        <end position="90"/>
    </location>
</feature>
<dbReference type="InterPro" id="IPR045618">
    <property type="entry name" value="DUF6444"/>
</dbReference>
<gene>
    <name evidence="5" type="ORF">SAMN04488587_2014</name>
</gene>
<evidence type="ECO:0000259" key="3">
    <source>
        <dbReference type="Pfam" id="PF13005"/>
    </source>
</evidence>
<feature type="domain" description="Transposase IS66 central" evidence="2">
    <location>
        <begin position="179"/>
        <end position="455"/>
    </location>
</feature>
<organism evidence="5 6">
    <name type="scientific">Methanococcoides vulcani</name>
    <dbReference type="NCBI Taxonomy" id="1353158"/>
    <lineage>
        <taxon>Archaea</taxon>
        <taxon>Methanobacteriati</taxon>
        <taxon>Methanobacteriota</taxon>
        <taxon>Stenosarchaea group</taxon>
        <taxon>Methanomicrobia</taxon>
        <taxon>Methanosarcinales</taxon>
        <taxon>Methanosarcinaceae</taxon>
        <taxon>Methanococcoides</taxon>
    </lineage>
</organism>
<evidence type="ECO:0000256" key="1">
    <source>
        <dbReference type="SAM" id="MobiDB-lite"/>
    </source>
</evidence>
<dbReference type="Proteomes" id="UP000243338">
    <property type="component" value="Unassembled WGS sequence"/>
</dbReference>
<evidence type="ECO:0000259" key="2">
    <source>
        <dbReference type="Pfam" id="PF03050"/>
    </source>
</evidence>
<feature type="domain" description="Transposase IS66 zinc-finger binding" evidence="3">
    <location>
        <begin position="119"/>
        <end position="164"/>
    </location>
</feature>
<dbReference type="PANTHER" id="PTHR33678">
    <property type="entry name" value="BLL1576 PROTEIN"/>
    <property type="match status" value="1"/>
</dbReference>
<dbReference type="Pfam" id="PF03050">
    <property type="entry name" value="DDE_Tnp_IS66"/>
    <property type="match status" value="1"/>
</dbReference>
<protein>
    <submittedName>
        <fullName evidence="5">Transposase</fullName>
    </submittedName>
</protein>
<keyword evidence="6" id="KW-1185">Reference proteome</keyword>
<dbReference type="PANTHER" id="PTHR33678:SF1">
    <property type="entry name" value="BLL1576 PROTEIN"/>
    <property type="match status" value="1"/>
</dbReference>
<accession>A0A1I0B782</accession>
<evidence type="ECO:0000259" key="4">
    <source>
        <dbReference type="Pfam" id="PF20042"/>
    </source>
</evidence>
<dbReference type="InterPro" id="IPR024474">
    <property type="entry name" value="Znf_dom_IS66"/>
</dbReference>
<feature type="region of interest" description="Disordered" evidence="1">
    <location>
        <begin position="56"/>
        <end position="107"/>
    </location>
</feature>
<dbReference type="InterPro" id="IPR004291">
    <property type="entry name" value="Transposase_IS66_central"/>
</dbReference>
<sequence length="493" mass="56779">MITKRKEILAVYEQGPEAVVTLVTTLYDIIAEQQKIIELQAARITELEERVKKLEDQLKKNSRNSSKPPSTDVFVHEKSNPKSRRKKSGKKQGGQKGHPGTTLRMVDDPDEIVLHEVHKCSNCESSLEDLKTKDHEKRQVFDIPPIKLRVTEHRAEIKTCPHCGCKNKAIFPEGIKQSVQYGSRLTSLSVYLHDYQLIPYERSCELLSDVCGCEISPATLIRAEKTCFEQLEDFEQHIKDLLKQSYVINCDETGMRVEGKRQWLHVACTDKMTCYYPHQKRGSEAMNTMGILPDFNGIVVHDFWKPYYKYDCNHSICNAHLLRELTGISENDEQLWSKDMGDLLINIKSSVDKVREISRNLKPEMIKEFEDCYNRIVHTGLEENPPLQIQSKKRGRNKQTTAKNLLDRFIGYKNDILRFMHDLKVPFENNLAERDVRMVKVQQKISGTFRSVQGALIFCRLRSYISTVKKNHLSVMDAIQDAIAGKPFVPTIV</sequence>
<dbReference type="InterPro" id="IPR052344">
    <property type="entry name" value="Transposase-related"/>
</dbReference>
<evidence type="ECO:0000313" key="5">
    <source>
        <dbReference type="EMBL" id="SET02563.1"/>
    </source>
</evidence>
<dbReference type="NCBIfam" id="NF033517">
    <property type="entry name" value="transpos_IS66"/>
    <property type="match status" value="1"/>
</dbReference>
<reference evidence="6" key="1">
    <citation type="submission" date="2016-10" db="EMBL/GenBank/DDBJ databases">
        <authorList>
            <person name="Varghese N."/>
            <person name="Submissions S."/>
        </authorList>
    </citation>
    <scope>NUCLEOTIDE SEQUENCE [LARGE SCALE GENOMIC DNA]</scope>
    <source>
        <strain evidence="6">SLH 33</strain>
    </source>
</reference>